<gene>
    <name evidence="2" type="ORF">GX888_01745</name>
</gene>
<evidence type="ECO:0000313" key="3">
    <source>
        <dbReference type="Proteomes" id="UP000564033"/>
    </source>
</evidence>
<organism evidence="2 3">
    <name type="scientific">Candidatus Dojkabacteria bacterium</name>
    <dbReference type="NCBI Taxonomy" id="2099670"/>
    <lineage>
        <taxon>Bacteria</taxon>
        <taxon>Candidatus Dojkabacteria</taxon>
    </lineage>
</organism>
<dbReference type="EMBL" id="JAAZIL010000046">
    <property type="protein sequence ID" value="NLZ24454.1"/>
    <property type="molecule type" value="Genomic_DNA"/>
</dbReference>
<dbReference type="SUPFAM" id="SSF56059">
    <property type="entry name" value="Glutathione synthetase ATP-binding domain-like"/>
    <property type="match status" value="1"/>
</dbReference>
<dbReference type="Gene3D" id="3.30.470.20">
    <property type="entry name" value="ATP-grasp fold, B domain"/>
    <property type="match status" value="1"/>
</dbReference>
<dbReference type="Proteomes" id="UP000564033">
    <property type="component" value="Unassembled WGS sequence"/>
</dbReference>
<feature type="non-terminal residue" evidence="2">
    <location>
        <position position="1"/>
    </location>
</feature>
<name>A0A847VD80_9BACT</name>
<dbReference type="Pfam" id="PF08443">
    <property type="entry name" value="RimK"/>
    <property type="match status" value="1"/>
</dbReference>
<evidence type="ECO:0000313" key="2">
    <source>
        <dbReference type="EMBL" id="NLZ24454.1"/>
    </source>
</evidence>
<evidence type="ECO:0000259" key="1">
    <source>
        <dbReference type="Pfam" id="PF08443"/>
    </source>
</evidence>
<protein>
    <recommendedName>
        <fullName evidence="1">ATP-grasp fold RimK-type domain-containing protein</fullName>
    </recommendedName>
</protein>
<feature type="domain" description="ATP-grasp fold RimK-type" evidence="1">
    <location>
        <begin position="108"/>
        <end position="266"/>
    </location>
</feature>
<proteinExistence type="predicted"/>
<reference evidence="2 3" key="1">
    <citation type="journal article" date="2020" name="Biotechnol. Biofuels">
        <title>New insights from the biogas microbiome by comprehensive genome-resolved metagenomics of nearly 1600 species originating from multiple anaerobic digesters.</title>
        <authorList>
            <person name="Campanaro S."/>
            <person name="Treu L."/>
            <person name="Rodriguez-R L.M."/>
            <person name="Kovalovszki A."/>
            <person name="Ziels R.M."/>
            <person name="Maus I."/>
            <person name="Zhu X."/>
            <person name="Kougias P.G."/>
            <person name="Basile A."/>
            <person name="Luo G."/>
            <person name="Schluter A."/>
            <person name="Konstantinidis K.T."/>
            <person name="Angelidaki I."/>
        </authorList>
    </citation>
    <scope>NUCLEOTIDE SEQUENCE [LARGE SCALE GENOMIC DNA]</scope>
    <source>
        <strain evidence="2">AS19jrsBPTG_9</strain>
    </source>
</reference>
<dbReference type="InterPro" id="IPR013651">
    <property type="entry name" value="ATP-grasp_RimK-type"/>
</dbReference>
<dbReference type="AlphaFoldDB" id="A0A847VD80"/>
<comment type="caution">
    <text evidence="2">The sequence shown here is derived from an EMBL/GenBank/DDBJ whole genome shotgun (WGS) entry which is preliminary data.</text>
</comment>
<sequence>LFLNGETEIFAKGEDIRKYTHILFRGHDLHNELQYHFKRYIVDFIDQYNIDNPEKKILVQNSETIKKLTYYNKIELALFCSKHKIPYFNTYFRVDGNYLSHREFLNAFPLIMKDYSGKNRLELIDGEIKIKKNVFKIINEDGYRQESIKDLDHSRMFIQEFSPSKMDMRIFVKMGKVIGGWKREATDGFMTVSGGKYTMYNEPEAPIKELSKNVARLLEADFIAVDIMMYKNKPLLQEISLHPGFKAYETKIPGKPINIAEEIITAFKD</sequence>
<accession>A0A847VD80</accession>